<organism evidence="3 4">
    <name type="scientific">Methanoculleus frigidifontis</name>
    <dbReference type="NCBI Taxonomy" id="2584085"/>
    <lineage>
        <taxon>Archaea</taxon>
        <taxon>Methanobacteriati</taxon>
        <taxon>Methanobacteriota</taxon>
        <taxon>Stenosarchaea group</taxon>
        <taxon>Methanomicrobia</taxon>
        <taxon>Methanomicrobiales</taxon>
        <taxon>Methanomicrobiaceae</taxon>
        <taxon>Methanoculleus</taxon>
    </lineage>
</organism>
<protein>
    <submittedName>
        <fullName evidence="3">Uncharacterized protein</fullName>
    </submittedName>
</protein>
<feature type="compositionally biased region" description="Acidic residues" evidence="2">
    <location>
        <begin position="207"/>
        <end position="218"/>
    </location>
</feature>
<accession>A0ABT8MCI7</accession>
<evidence type="ECO:0000256" key="2">
    <source>
        <dbReference type="SAM" id="MobiDB-lite"/>
    </source>
</evidence>
<dbReference type="RefSeq" id="WP_301664820.1">
    <property type="nucleotide sequence ID" value="NZ_VCYH01000008.1"/>
</dbReference>
<feature type="region of interest" description="Disordered" evidence="2">
    <location>
        <begin position="74"/>
        <end position="218"/>
    </location>
</feature>
<dbReference type="Proteomes" id="UP001168338">
    <property type="component" value="Unassembled WGS sequence"/>
</dbReference>
<name>A0ABT8MCI7_9EURY</name>
<comment type="caution">
    <text evidence="3">The sequence shown here is derived from an EMBL/GenBank/DDBJ whole genome shotgun (WGS) entry which is preliminary data.</text>
</comment>
<evidence type="ECO:0000256" key="1">
    <source>
        <dbReference type="SAM" id="Coils"/>
    </source>
</evidence>
<feature type="compositionally biased region" description="Basic and acidic residues" evidence="2">
    <location>
        <begin position="129"/>
        <end position="138"/>
    </location>
</feature>
<keyword evidence="1" id="KW-0175">Coiled coil</keyword>
<feature type="coiled-coil region" evidence="1">
    <location>
        <begin position="1"/>
        <end position="61"/>
    </location>
</feature>
<gene>
    <name evidence="3" type="ORF">FGU65_12210</name>
</gene>
<dbReference type="EMBL" id="VCYH01000008">
    <property type="protein sequence ID" value="MDN7025645.1"/>
    <property type="molecule type" value="Genomic_DNA"/>
</dbReference>
<feature type="compositionally biased region" description="Basic and acidic residues" evidence="2">
    <location>
        <begin position="74"/>
        <end position="95"/>
    </location>
</feature>
<sequence>MAQKDARIRFLERELADREAEVETLKGAETTEISQIDDERLRDVERKIADIEALVKGLTGEMLDLKSIVMKMQRQADERGKAALPAEPRKAEMPKEPAAAEPERPVLSARRPVREGAAAKQEPPAVRAARRESERPAPEDADDLELIMQNDGTLKPERRGGSEYIVASTRYDNKPMSGGRKGSSDSLVVADSGQRRRKEADNIIHAEDDDTIEFDSKQ</sequence>
<proteinExistence type="predicted"/>
<keyword evidence="4" id="KW-1185">Reference proteome</keyword>
<evidence type="ECO:0000313" key="4">
    <source>
        <dbReference type="Proteomes" id="UP001168338"/>
    </source>
</evidence>
<reference evidence="3" key="1">
    <citation type="submission" date="2019-05" db="EMBL/GenBank/DDBJ databases">
        <title>Methanoculleus sp. FWC-SCC1, a methanogenic archaeon isolated from deep marine cold seep.</title>
        <authorList>
            <person name="Chen Y.-W."/>
            <person name="Chen S.-C."/>
            <person name="Teng N.-H."/>
            <person name="Lai M.-C."/>
        </authorList>
    </citation>
    <scope>NUCLEOTIDE SEQUENCE</scope>
    <source>
        <strain evidence="3">FWC-SCC1</strain>
    </source>
</reference>
<evidence type="ECO:0000313" key="3">
    <source>
        <dbReference type="EMBL" id="MDN7025645.1"/>
    </source>
</evidence>